<dbReference type="EMBL" id="MGEK01000023">
    <property type="protein sequence ID" value="OGL82132.1"/>
    <property type="molecule type" value="Genomic_DNA"/>
</dbReference>
<dbReference type="Proteomes" id="UP000176846">
    <property type="component" value="Unassembled WGS sequence"/>
</dbReference>
<feature type="transmembrane region" description="Helical" evidence="2">
    <location>
        <begin position="78"/>
        <end position="101"/>
    </location>
</feature>
<evidence type="ECO:0000313" key="4">
    <source>
        <dbReference type="Proteomes" id="UP000176846"/>
    </source>
</evidence>
<accession>A0A1F7UV22</accession>
<keyword evidence="2" id="KW-0472">Membrane</keyword>
<dbReference type="AlphaFoldDB" id="A0A1F7UV22"/>
<comment type="caution">
    <text evidence="3">The sequence shown here is derived from an EMBL/GenBank/DDBJ whole genome shotgun (WGS) entry which is preliminary data.</text>
</comment>
<name>A0A1F7UV22_9BACT</name>
<sequence>MNDKPHKKSIHEAVLERIRGGEVTMRPRWHFMLKATLVVAGIALAGLTLLFVVSLAMFALRASGVWFMPAFGWHGFAVFLWSLPKLLILLAIVFIIILELLVRHYAFAYRRPLLISALMVIALALLGGFLVIKTTFHSRLLERAERDRLPFAGSFYREYGAPRFRNVHIGEVTEVTEQGLAIKTRRDEVLRIVVTPETRFPFGLDLQPGDRVVVFGERDDDTVQALGIKRIDSEENPWRVRGNRRPAPPPFFHQYNGQ</sequence>
<feature type="transmembrane region" description="Helical" evidence="2">
    <location>
        <begin position="113"/>
        <end position="132"/>
    </location>
</feature>
<organism evidence="3 4">
    <name type="scientific">Candidatus Uhrbacteria bacterium RIFCSPLOWO2_01_FULL_47_25</name>
    <dbReference type="NCBI Taxonomy" id="1802402"/>
    <lineage>
        <taxon>Bacteria</taxon>
        <taxon>Candidatus Uhriibacteriota</taxon>
    </lineage>
</organism>
<protein>
    <recommendedName>
        <fullName evidence="5">DUF5666 domain-containing protein</fullName>
    </recommendedName>
</protein>
<gene>
    <name evidence="3" type="ORF">A2936_01045</name>
</gene>
<reference evidence="3 4" key="1">
    <citation type="journal article" date="2016" name="Nat. Commun.">
        <title>Thousands of microbial genomes shed light on interconnected biogeochemical processes in an aquifer system.</title>
        <authorList>
            <person name="Anantharaman K."/>
            <person name="Brown C.T."/>
            <person name="Hug L.A."/>
            <person name="Sharon I."/>
            <person name="Castelle C.J."/>
            <person name="Probst A.J."/>
            <person name="Thomas B.C."/>
            <person name="Singh A."/>
            <person name="Wilkins M.J."/>
            <person name="Karaoz U."/>
            <person name="Brodie E.L."/>
            <person name="Williams K.H."/>
            <person name="Hubbard S.S."/>
            <person name="Banfield J.F."/>
        </authorList>
    </citation>
    <scope>NUCLEOTIDE SEQUENCE [LARGE SCALE GENOMIC DNA]</scope>
</reference>
<keyword evidence="2" id="KW-0812">Transmembrane</keyword>
<keyword evidence="2" id="KW-1133">Transmembrane helix</keyword>
<evidence type="ECO:0000313" key="3">
    <source>
        <dbReference type="EMBL" id="OGL82132.1"/>
    </source>
</evidence>
<evidence type="ECO:0000256" key="2">
    <source>
        <dbReference type="SAM" id="Phobius"/>
    </source>
</evidence>
<feature type="region of interest" description="Disordered" evidence="1">
    <location>
        <begin position="239"/>
        <end position="258"/>
    </location>
</feature>
<feature type="transmembrane region" description="Helical" evidence="2">
    <location>
        <begin position="35"/>
        <end position="58"/>
    </location>
</feature>
<evidence type="ECO:0008006" key="5">
    <source>
        <dbReference type="Google" id="ProtNLM"/>
    </source>
</evidence>
<evidence type="ECO:0000256" key="1">
    <source>
        <dbReference type="SAM" id="MobiDB-lite"/>
    </source>
</evidence>
<proteinExistence type="predicted"/>